<comment type="caution">
    <text evidence="2">The sequence shown here is derived from an EMBL/GenBank/DDBJ whole genome shotgun (WGS) entry which is preliminary data.</text>
</comment>
<dbReference type="InterPro" id="IPR035437">
    <property type="entry name" value="SNase_OB-fold_sf"/>
</dbReference>
<dbReference type="PROSITE" id="PS50830">
    <property type="entry name" value="TNASE_3"/>
    <property type="match status" value="1"/>
</dbReference>
<dbReference type="STRING" id="47311.MBCUT_10770"/>
<reference evidence="2 3" key="1">
    <citation type="submission" date="2016-04" db="EMBL/GenBank/DDBJ databases">
        <title>Genome sequence of Methanobrevibacter cuticularis DSM 11139.</title>
        <authorList>
            <person name="Poehlein A."/>
            <person name="Seedorf H."/>
            <person name="Daniel R."/>
        </authorList>
    </citation>
    <scope>NUCLEOTIDE SEQUENCE [LARGE SCALE GENOMIC DNA]</scope>
    <source>
        <strain evidence="2 3">DSM 11139</strain>
    </source>
</reference>
<organism evidence="2 3">
    <name type="scientific">Methanobrevibacter cuticularis</name>
    <dbReference type="NCBI Taxonomy" id="47311"/>
    <lineage>
        <taxon>Archaea</taxon>
        <taxon>Methanobacteriati</taxon>
        <taxon>Methanobacteriota</taxon>
        <taxon>Methanomada group</taxon>
        <taxon>Methanobacteria</taxon>
        <taxon>Methanobacteriales</taxon>
        <taxon>Methanobacteriaceae</taxon>
        <taxon>Methanobrevibacter</taxon>
    </lineage>
</organism>
<dbReference type="OrthoDB" id="3327at2157"/>
<sequence length="111" mass="12637">MLKLYNYKAKVTKVIDGDTIECDVDLGSNVYIHEKFRLNGINTPELTGSEKEEGKKAKEIVTSELLDKEIIIKSDKPLKTDKYGRWLATIYLDGINYNETLLERGVAKNID</sequence>
<dbReference type="EMBL" id="LWMW01000099">
    <property type="protein sequence ID" value="KZX16100.1"/>
    <property type="molecule type" value="Genomic_DNA"/>
</dbReference>
<evidence type="ECO:0000259" key="1">
    <source>
        <dbReference type="PROSITE" id="PS50830"/>
    </source>
</evidence>
<proteinExistence type="predicted"/>
<dbReference type="Proteomes" id="UP000077275">
    <property type="component" value="Unassembled WGS sequence"/>
</dbReference>
<keyword evidence="2" id="KW-0378">Hydrolase</keyword>
<dbReference type="EC" id="3.1.31.1" evidence="2"/>
<gene>
    <name evidence="2" type="primary">nuc</name>
    <name evidence="2" type="ORF">MBCUT_10770</name>
</gene>
<dbReference type="GO" id="GO:1990599">
    <property type="term" value="F:3' overhang single-stranded DNA endodeoxyribonuclease activity"/>
    <property type="evidence" value="ECO:0007669"/>
    <property type="project" value="UniProtKB-EC"/>
</dbReference>
<dbReference type="InterPro" id="IPR016071">
    <property type="entry name" value="Staphylococal_nuclease_OB-fold"/>
</dbReference>
<dbReference type="Gene3D" id="2.40.50.90">
    <property type="match status" value="1"/>
</dbReference>
<dbReference type="RefSeq" id="WP_067259673.1">
    <property type="nucleotide sequence ID" value="NZ_LWMW01000099.1"/>
</dbReference>
<accession>A0A166DYY7</accession>
<keyword evidence="3" id="KW-1185">Reference proteome</keyword>
<dbReference type="AlphaFoldDB" id="A0A166DYY7"/>
<dbReference type="Pfam" id="PF00565">
    <property type="entry name" value="SNase"/>
    <property type="match status" value="1"/>
</dbReference>
<dbReference type="GO" id="GO:0003676">
    <property type="term" value="F:nucleic acid binding"/>
    <property type="evidence" value="ECO:0007669"/>
    <property type="project" value="InterPro"/>
</dbReference>
<dbReference type="SUPFAM" id="SSF50199">
    <property type="entry name" value="Staphylococcal nuclease"/>
    <property type="match status" value="1"/>
</dbReference>
<evidence type="ECO:0000313" key="3">
    <source>
        <dbReference type="Proteomes" id="UP000077275"/>
    </source>
</evidence>
<feature type="domain" description="TNase-like" evidence="1">
    <location>
        <begin position="5"/>
        <end position="111"/>
    </location>
</feature>
<protein>
    <submittedName>
        <fullName evidence="2">Thermonuclease</fullName>
        <ecNumber evidence="2">3.1.31.1</ecNumber>
    </submittedName>
</protein>
<dbReference type="SMART" id="SM00318">
    <property type="entry name" value="SNc"/>
    <property type="match status" value="1"/>
</dbReference>
<dbReference type="PATRIC" id="fig|47311.3.peg.1185"/>
<dbReference type="PROSITE" id="PS01284">
    <property type="entry name" value="TNASE_2"/>
    <property type="match status" value="1"/>
</dbReference>
<evidence type="ECO:0000313" key="2">
    <source>
        <dbReference type="EMBL" id="KZX16100.1"/>
    </source>
</evidence>
<name>A0A166DYY7_9EURY</name>
<dbReference type="InterPro" id="IPR002071">
    <property type="entry name" value="Thermonucl_AS"/>
</dbReference>